<name>A0A644XQE5_9ZZZZ</name>
<organism evidence="2">
    <name type="scientific">bioreactor metagenome</name>
    <dbReference type="NCBI Taxonomy" id="1076179"/>
    <lineage>
        <taxon>unclassified sequences</taxon>
        <taxon>metagenomes</taxon>
        <taxon>ecological metagenomes</taxon>
    </lineage>
</organism>
<dbReference type="Gene3D" id="3.30.70.20">
    <property type="match status" value="1"/>
</dbReference>
<keyword evidence="1" id="KW-0812">Transmembrane</keyword>
<gene>
    <name evidence="2" type="ORF">SDC9_64392</name>
</gene>
<evidence type="ECO:0000313" key="2">
    <source>
        <dbReference type="EMBL" id="MPM17991.1"/>
    </source>
</evidence>
<comment type="caution">
    <text evidence="2">The sequence shown here is derived from an EMBL/GenBank/DDBJ whole genome shotgun (WGS) entry which is preliminary data.</text>
</comment>
<protein>
    <submittedName>
        <fullName evidence="2">Uncharacterized protein</fullName>
    </submittedName>
</protein>
<reference evidence="2" key="1">
    <citation type="submission" date="2019-08" db="EMBL/GenBank/DDBJ databases">
        <authorList>
            <person name="Kucharzyk K."/>
            <person name="Murdoch R.W."/>
            <person name="Higgins S."/>
            <person name="Loffler F."/>
        </authorList>
    </citation>
    <scope>NUCLEOTIDE SEQUENCE</scope>
</reference>
<keyword evidence="1" id="KW-0472">Membrane</keyword>
<keyword evidence="1" id="KW-1133">Transmembrane helix</keyword>
<feature type="transmembrane region" description="Helical" evidence="1">
    <location>
        <begin position="29"/>
        <end position="49"/>
    </location>
</feature>
<dbReference type="AlphaFoldDB" id="A0A644XQE5"/>
<accession>A0A644XQE5</accession>
<proteinExistence type="predicted"/>
<sequence length="123" mass="14129">MFETPGKTITLQTKKLKIMKTTMSQKLKSLLIVSIIALPIITISIKAFGQTQGRKDVYIMHEGCQSCGNCIIWCDDFLVFNKYSHPVSKFTYSNEFTLYRDKWITDINDAVDYCPSQSILTSW</sequence>
<dbReference type="EMBL" id="VSSQ01002900">
    <property type="protein sequence ID" value="MPM17991.1"/>
    <property type="molecule type" value="Genomic_DNA"/>
</dbReference>
<dbReference type="SUPFAM" id="SSF54862">
    <property type="entry name" value="4Fe-4S ferredoxins"/>
    <property type="match status" value="1"/>
</dbReference>
<evidence type="ECO:0000256" key="1">
    <source>
        <dbReference type="SAM" id="Phobius"/>
    </source>
</evidence>